<organism evidence="1 2">
    <name type="scientific">Streptomyces fradiae</name>
    <name type="common">Streptomyces roseoflavus</name>
    <dbReference type="NCBI Taxonomy" id="1906"/>
    <lineage>
        <taxon>Bacteria</taxon>
        <taxon>Bacillati</taxon>
        <taxon>Actinomycetota</taxon>
        <taxon>Actinomycetes</taxon>
        <taxon>Kitasatosporales</taxon>
        <taxon>Streptomycetaceae</taxon>
        <taxon>Streptomyces</taxon>
    </lineage>
</organism>
<proteinExistence type="predicted"/>
<name>A0ACC4W2J2_STRFR</name>
<gene>
    <name evidence="1" type="ORF">ADZ36_31680</name>
</gene>
<keyword evidence="2" id="KW-1185">Reference proteome</keyword>
<comment type="caution">
    <text evidence="1">The sequence shown here is derived from an EMBL/GenBank/DDBJ whole genome shotgun (WGS) entry which is preliminary data.</text>
</comment>
<evidence type="ECO:0000313" key="1">
    <source>
        <dbReference type="EMBL" id="KNE78715.1"/>
    </source>
</evidence>
<dbReference type="EMBL" id="LGSP01000148">
    <property type="protein sequence ID" value="KNE78715.1"/>
    <property type="molecule type" value="Genomic_DNA"/>
</dbReference>
<accession>A0ACC4W2J2</accession>
<reference evidence="1" key="1">
    <citation type="submission" date="2015-07" db="EMBL/GenBank/DDBJ databases">
        <title>Draft genome sequence of Streptomyces fradiae, a resistant strain to nitron-oligomycin.</title>
        <authorList>
            <person name="Vatlin A.A."/>
            <person name="Bekker O.B."/>
            <person name="Danilenko V.N."/>
        </authorList>
    </citation>
    <scope>NUCLEOTIDE SEQUENCE</scope>
    <source>
        <strain evidence="1">Olg1-1</strain>
    </source>
</reference>
<protein>
    <submittedName>
        <fullName evidence="1">Uncharacterized protein</fullName>
    </submittedName>
</protein>
<sequence>MLLTIAERYAEGRIGELLNEAELAGAEPVVDRAGLRFAAAGALVLGVLGAASWSGVPAEVMGPLLGVTVTTAVVVTYGIGIPRPSDLLDIVRGADRR</sequence>
<evidence type="ECO:0000313" key="2">
    <source>
        <dbReference type="Proteomes" id="UP000037185"/>
    </source>
</evidence>
<dbReference type="Proteomes" id="UP000037185">
    <property type="component" value="Unassembled WGS sequence"/>
</dbReference>